<keyword evidence="3" id="KW-0479">Metal-binding</keyword>
<dbReference type="GO" id="GO:0030424">
    <property type="term" value="C:axon"/>
    <property type="evidence" value="ECO:0007669"/>
    <property type="project" value="TreeGrafter"/>
</dbReference>
<dbReference type="Gene3D" id="3.30.70.260">
    <property type="match status" value="1"/>
</dbReference>
<dbReference type="SUPFAM" id="SSF56534">
    <property type="entry name" value="Aromatic aminoacid monoxygenases, catalytic and oligomerization domains"/>
    <property type="match status" value="1"/>
</dbReference>
<feature type="non-terminal residue" evidence="8">
    <location>
        <position position="165"/>
    </location>
</feature>
<evidence type="ECO:0000256" key="1">
    <source>
        <dbReference type="ARBA" id="ARBA00001954"/>
    </source>
</evidence>
<dbReference type="GO" id="GO:0005737">
    <property type="term" value="C:cytoplasm"/>
    <property type="evidence" value="ECO:0007669"/>
    <property type="project" value="TreeGrafter"/>
</dbReference>
<evidence type="ECO:0000256" key="4">
    <source>
        <dbReference type="ARBA" id="ARBA00023002"/>
    </source>
</evidence>
<dbReference type="PROSITE" id="PS51410">
    <property type="entry name" value="BH4_AAA_HYDROXYL_2"/>
    <property type="match status" value="1"/>
</dbReference>
<dbReference type="Proteomes" id="UP000034805">
    <property type="component" value="Unassembled WGS sequence"/>
</dbReference>
<evidence type="ECO:0000256" key="3">
    <source>
        <dbReference type="ARBA" id="ARBA00022723"/>
    </source>
</evidence>
<accession>A0A0P7UGV1</accession>
<dbReference type="GO" id="GO:0005506">
    <property type="term" value="F:iron ion binding"/>
    <property type="evidence" value="ECO:0007669"/>
    <property type="project" value="InterPro"/>
</dbReference>
<dbReference type="InterPro" id="IPR019774">
    <property type="entry name" value="Aromatic-AA_hydroxylase_C"/>
</dbReference>
<organism evidence="8 9">
    <name type="scientific">Scleropages formosus</name>
    <name type="common">Asian bonytongue</name>
    <name type="synonym">Osteoglossum formosum</name>
    <dbReference type="NCBI Taxonomy" id="113540"/>
    <lineage>
        <taxon>Eukaryota</taxon>
        <taxon>Metazoa</taxon>
        <taxon>Chordata</taxon>
        <taxon>Craniata</taxon>
        <taxon>Vertebrata</taxon>
        <taxon>Euteleostomi</taxon>
        <taxon>Actinopterygii</taxon>
        <taxon>Neopterygii</taxon>
        <taxon>Teleostei</taxon>
        <taxon>Osteoglossocephala</taxon>
        <taxon>Osteoglossomorpha</taxon>
        <taxon>Osteoglossiformes</taxon>
        <taxon>Osteoglossidae</taxon>
        <taxon>Scleropages</taxon>
    </lineage>
</organism>
<dbReference type="PANTHER" id="PTHR11473">
    <property type="entry name" value="AROMATIC AMINO ACID HYDROXYLASE"/>
    <property type="match status" value="1"/>
</dbReference>
<dbReference type="GO" id="GO:0004511">
    <property type="term" value="F:tyrosine 3-monooxygenase activity"/>
    <property type="evidence" value="ECO:0007669"/>
    <property type="project" value="TreeGrafter"/>
</dbReference>
<comment type="caution">
    <text evidence="8">The sequence shown here is derived from an EMBL/GenBank/DDBJ whole genome shotgun (WGS) entry which is preliminary data.</text>
</comment>
<reference evidence="8 9" key="1">
    <citation type="submission" date="2015-08" db="EMBL/GenBank/DDBJ databases">
        <title>The genome of the Asian arowana (Scleropages formosus).</title>
        <authorList>
            <person name="Tan M.H."/>
            <person name="Gan H.M."/>
            <person name="Croft L.J."/>
            <person name="Austin C.M."/>
        </authorList>
    </citation>
    <scope>NUCLEOTIDE SEQUENCE [LARGE SCALE GENOMIC DNA]</scope>
    <source>
        <strain evidence="8">Aro1</strain>
    </source>
</reference>
<dbReference type="PANTHER" id="PTHR11473:SF15">
    <property type="entry name" value="TYROSINE 3-MONOOXYGENASE"/>
    <property type="match status" value="1"/>
</dbReference>
<name>A0A0P7UGV1_SCLFO</name>
<protein>
    <recommendedName>
        <fullName evidence="7">Biopterin-dependent aromatic amino acid hydroxylase family profile domain-containing protein</fullName>
    </recommendedName>
</protein>
<dbReference type="InterPro" id="IPR036951">
    <property type="entry name" value="ArAA_hydroxylase_sf"/>
</dbReference>
<evidence type="ECO:0000313" key="8">
    <source>
        <dbReference type="EMBL" id="KPP58397.1"/>
    </source>
</evidence>
<keyword evidence="6" id="KW-0503">Monooxygenase</keyword>
<gene>
    <name evidence="8" type="ORF">Z043_123781</name>
</gene>
<sequence>MCRRQSLIEDARKEREAAAAAAESSESAEQMVFEEEDGKALVNLFFTSRSATSQALSRAMKVLETFEAKIHHLETRPSRKPKESLEELEYFVRCEVPLSDVRTLISSMKRVAEDVRTAREGFTDPVYRQRRKTIADIAFRYKHGEPIPTVEYSAEEIGTWLVPFT</sequence>
<dbReference type="FunFam" id="3.30.70.260:FF:000024">
    <property type="entry name" value="Tyrosine 3-monooxygenase"/>
    <property type="match status" value="1"/>
</dbReference>
<comment type="cofactor">
    <cofactor evidence="1">
        <name>Fe(2+)</name>
        <dbReference type="ChEBI" id="CHEBI:29033"/>
    </cofactor>
</comment>
<evidence type="ECO:0000256" key="6">
    <source>
        <dbReference type="ARBA" id="ARBA00023033"/>
    </source>
</evidence>
<dbReference type="EMBL" id="JARO02014040">
    <property type="protein sequence ID" value="KPP58397.1"/>
    <property type="molecule type" value="Genomic_DNA"/>
</dbReference>
<proteinExistence type="inferred from homology"/>
<evidence type="ECO:0000256" key="2">
    <source>
        <dbReference type="ARBA" id="ARBA00009712"/>
    </source>
</evidence>
<dbReference type="InterPro" id="IPR036329">
    <property type="entry name" value="Aro-AA_hydroxylase_C_sf"/>
</dbReference>
<dbReference type="Pfam" id="PF21417">
    <property type="entry name" value="TH_ACT"/>
    <property type="match status" value="1"/>
</dbReference>
<dbReference type="InterPro" id="IPR049321">
    <property type="entry name" value="TH_ACT"/>
</dbReference>
<dbReference type="SUPFAM" id="SSF55021">
    <property type="entry name" value="ACT-like"/>
    <property type="match status" value="1"/>
</dbReference>
<dbReference type="InterPro" id="IPR001273">
    <property type="entry name" value="ArAA_hydroxylase"/>
</dbReference>
<dbReference type="GO" id="GO:0006585">
    <property type="term" value="P:dopamine biosynthetic process from tyrosine"/>
    <property type="evidence" value="ECO:0007669"/>
    <property type="project" value="TreeGrafter"/>
</dbReference>
<comment type="similarity">
    <text evidence="2">Belongs to the biopterin-dependent aromatic amino acid hydroxylase family.</text>
</comment>
<dbReference type="GO" id="GO:0043204">
    <property type="term" value="C:perikaryon"/>
    <property type="evidence" value="ECO:0007669"/>
    <property type="project" value="TreeGrafter"/>
</dbReference>
<dbReference type="InterPro" id="IPR045865">
    <property type="entry name" value="ACT-like_dom_sf"/>
</dbReference>
<dbReference type="AlphaFoldDB" id="A0A0P7UGV1"/>
<dbReference type="Gene3D" id="1.10.800.10">
    <property type="entry name" value="Aromatic amino acid hydroxylase"/>
    <property type="match status" value="1"/>
</dbReference>
<evidence type="ECO:0000256" key="5">
    <source>
        <dbReference type="ARBA" id="ARBA00023004"/>
    </source>
</evidence>
<feature type="domain" description="Biopterin-dependent aromatic amino acid hydroxylase family profile" evidence="7">
    <location>
        <begin position="76"/>
        <end position="165"/>
    </location>
</feature>
<evidence type="ECO:0000313" key="9">
    <source>
        <dbReference type="Proteomes" id="UP000034805"/>
    </source>
</evidence>
<evidence type="ECO:0000259" key="7">
    <source>
        <dbReference type="PROSITE" id="PS51410"/>
    </source>
</evidence>
<keyword evidence="4" id="KW-0560">Oxidoreductase</keyword>
<keyword evidence="5" id="KW-0408">Iron</keyword>